<protein>
    <submittedName>
        <fullName evidence="1">Uncharacterized protein</fullName>
    </submittedName>
</protein>
<dbReference type="AlphaFoldDB" id="A0A0E9VVX5"/>
<evidence type="ECO:0000313" key="1">
    <source>
        <dbReference type="EMBL" id="JAH81480.1"/>
    </source>
</evidence>
<reference evidence="1" key="1">
    <citation type="submission" date="2014-11" db="EMBL/GenBank/DDBJ databases">
        <authorList>
            <person name="Amaro Gonzalez C."/>
        </authorList>
    </citation>
    <scope>NUCLEOTIDE SEQUENCE</scope>
</reference>
<organism evidence="1">
    <name type="scientific">Anguilla anguilla</name>
    <name type="common">European freshwater eel</name>
    <name type="synonym">Muraena anguilla</name>
    <dbReference type="NCBI Taxonomy" id="7936"/>
    <lineage>
        <taxon>Eukaryota</taxon>
        <taxon>Metazoa</taxon>
        <taxon>Chordata</taxon>
        <taxon>Craniata</taxon>
        <taxon>Vertebrata</taxon>
        <taxon>Euteleostomi</taxon>
        <taxon>Actinopterygii</taxon>
        <taxon>Neopterygii</taxon>
        <taxon>Teleostei</taxon>
        <taxon>Anguilliformes</taxon>
        <taxon>Anguillidae</taxon>
        <taxon>Anguilla</taxon>
    </lineage>
</organism>
<name>A0A0E9VVX5_ANGAN</name>
<reference evidence="1" key="2">
    <citation type="journal article" date="2015" name="Fish Shellfish Immunol.">
        <title>Early steps in the European eel (Anguilla anguilla)-Vibrio vulnificus interaction in the gills: Role of the RtxA13 toxin.</title>
        <authorList>
            <person name="Callol A."/>
            <person name="Pajuelo D."/>
            <person name="Ebbesson L."/>
            <person name="Teles M."/>
            <person name="MacKenzie S."/>
            <person name="Amaro C."/>
        </authorList>
    </citation>
    <scope>NUCLEOTIDE SEQUENCE</scope>
</reference>
<dbReference type="EMBL" id="GBXM01027097">
    <property type="protein sequence ID" value="JAH81480.1"/>
    <property type="molecule type" value="Transcribed_RNA"/>
</dbReference>
<accession>A0A0E9VVX5</accession>
<sequence>MTQQEDITCIHYCIRNENKKHTVLSLLESKGALHVVLCRVFSI</sequence>
<proteinExistence type="predicted"/>